<name>A0A0E0DAD6_9ORYZ</name>
<dbReference type="Proteomes" id="UP000008021">
    <property type="component" value="Chromosome 4"/>
</dbReference>
<evidence type="ECO:0000313" key="1">
    <source>
        <dbReference type="EnsemblPlants" id="OMERI04G01430.1"/>
    </source>
</evidence>
<dbReference type="HOGENOM" id="CLU_2744290_0_0_1"/>
<keyword evidence="2" id="KW-1185">Reference proteome</keyword>
<accession>A0A0E0DAD6</accession>
<dbReference type="Gramene" id="OMERI04G01430.1">
    <property type="protein sequence ID" value="OMERI04G01430.1"/>
    <property type="gene ID" value="OMERI04G01430"/>
</dbReference>
<dbReference type="EnsemblPlants" id="OMERI04G01430.1">
    <property type="protein sequence ID" value="OMERI04G01430.1"/>
    <property type="gene ID" value="OMERI04G01430"/>
</dbReference>
<organism evidence="1">
    <name type="scientific">Oryza meridionalis</name>
    <dbReference type="NCBI Taxonomy" id="40149"/>
    <lineage>
        <taxon>Eukaryota</taxon>
        <taxon>Viridiplantae</taxon>
        <taxon>Streptophyta</taxon>
        <taxon>Embryophyta</taxon>
        <taxon>Tracheophyta</taxon>
        <taxon>Spermatophyta</taxon>
        <taxon>Magnoliopsida</taxon>
        <taxon>Liliopsida</taxon>
        <taxon>Poales</taxon>
        <taxon>Poaceae</taxon>
        <taxon>BOP clade</taxon>
        <taxon>Oryzoideae</taxon>
        <taxon>Oryzeae</taxon>
        <taxon>Oryzinae</taxon>
        <taxon>Oryza</taxon>
    </lineage>
</organism>
<reference evidence="1" key="1">
    <citation type="submission" date="2015-04" db="UniProtKB">
        <authorList>
            <consortium name="EnsemblPlants"/>
        </authorList>
    </citation>
    <scope>IDENTIFICATION</scope>
</reference>
<evidence type="ECO:0000313" key="2">
    <source>
        <dbReference type="Proteomes" id="UP000008021"/>
    </source>
</evidence>
<dbReference type="AlphaFoldDB" id="A0A0E0DAD6"/>
<protein>
    <submittedName>
        <fullName evidence="1">Uncharacterized protein</fullName>
    </submittedName>
</protein>
<reference evidence="1" key="2">
    <citation type="submission" date="2018-05" db="EMBL/GenBank/DDBJ databases">
        <title>OmerRS3 (Oryza meridionalis Reference Sequence Version 3).</title>
        <authorList>
            <person name="Zhang J."/>
            <person name="Kudrna D."/>
            <person name="Lee S."/>
            <person name="Talag J."/>
            <person name="Welchert J."/>
            <person name="Wing R.A."/>
        </authorList>
    </citation>
    <scope>NUCLEOTIDE SEQUENCE [LARGE SCALE GENOMIC DNA]</scope>
    <source>
        <strain evidence="1">cv. OR44</strain>
    </source>
</reference>
<sequence length="71" mass="7957">MAIRLRAMALLLRPPNAATATILPPFSIEDLKNWTPTSSRHSEGKGRHDTYLRVLQPQLQSQMEGVTFSPI</sequence>
<proteinExistence type="predicted"/>